<evidence type="ECO:0000259" key="4">
    <source>
        <dbReference type="SMART" id="SM00822"/>
    </source>
</evidence>
<gene>
    <name evidence="5" type="ORF">M3202_06435</name>
</gene>
<evidence type="ECO:0000256" key="1">
    <source>
        <dbReference type="ARBA" id="ARBA00006484"/>
    </source>
</evidence>
<dbReference type="SUPFAM" id="SSF51735">
    <property type="entry name" value="NAD(P)-binding Rossmann-fold domains"/>
    <property type="match status" value="1"/>
</dbReference>
<name>A0A9X2DP28_9BACI</name>
<dbReference type="CDD" id="cd05233">
    <property type="entry name" value="SDR_c"/>
    <property type="match status" value="1"/>
</dbReference>
<dbReference type="Pfam" id="PF13561">
    <property type="entry name" value="adh_short_C2"/>
    <property type="match status" value="1"/>
</dbReference>
<dbReference type="AlphaFoldDB" id="A0A9X2DP28"/>
<protein>
    <submittedName>
        <fullName evidence="5">SDR family oxidoreductase</fullName>
    </submittedName>
</protein>
<evidence type="ECO:0000313" key="6">
    <source>
        <dbReference type="Proteomes" id="UP001139179"/>
    </source>
</evidence>
<dbReference type="GO" id="GO:0016491">
    <property type="term" value="F:oxidoreductase activity"/>
    <property type="evidence" value="ECO:0007669"/>
    <property type="project" value="UniProtKB-KW"/>
</dbReference>
<comment type="caution">
    <text evidence="5">The sequence shown here is derived from an EMBL/GenBank/DDBJ whole genome shotgun (WGS) entry which is preliminary data.</text>
</comment>
<dbReference type="GO" id="GO:0008206">
    <property type="term" value="P:bile acid metabolic process"/>
    <property type="evidence" value="ECO:0007669"/>
    <property type="project" value="UniProtKB-ARBA"/>
</dbReference>
<dbReference type="NCBIfam" id="NF005559">
    <property type="entry name" value="PRK07231.1"/>
    <property type="match status" value="1"/>
</dbReference>
<keyword evidence="6" id="KW-1185">Reference proteome</keyword>
<dbReference type="NCBIfam" id="NF009466">
    <property type="entry name" value="PRK12826.1-2"/>
    <property type="match status" value="1"/>
</dbReference>
<organism evidence="5 6">
    <name type="scientific">Halalkalibacter oceani</name>
    <dbReference type="NCBI Taxonomy" id="1653776"/>
    <lineage>
        <taxon>Bacteria</taxon>
        <taxon>Bacillati</taxon>
        <taxon>Bacillota</taxon>
        <taxon>Bacilli</taxon>
        <taxon>Bacillales</taxon>
        <taxon>Bacillaceae</taxon>
        <taxon>Halalkalibacter</taxon>
    </lineage>
</organism>
<dbReference type="PRINTS" id="PR00080">
    <property type="entry name" value="SDRFAMILY"/>
</dbReference>
<reference evidence="5" key="1">
    <citation type="submission" date="2022-05" db="EMBL/GenBank/DDBJ databases">
        <title>Comparative Genomics of Spacecraft Associated Microbes.</title>
        <authorList>
            <person name="Tran M.T."/>
            <person name="Wright A."/>
            <person name="Seuylemezian A."/>
            <person name="Eisen J."/>
            <person name="Coil D."/>
        </authorList>
    </citation>
    <scope>NUCLEOTIDE SEQUENCE</scope>
    <source>
        <strain evidence="5">214.1.1</strain>
    </source>
</reference>
<dbReference type="FunFam" id="3.40.50.720:FF:000084">
    <property type="entry name" value="Short-chain dehydrogenase reductase"/>
    <property type="match status" value="1"/>
</dbReference>
<evidence type="ECO:0000256" key="2">
    <source>
        <dbReference type="ARBA" id="ARBA00011881"/>
    </source>
</evidence>
<sequence>MTINLENQVALVTGAGTGIGKAIALRLAEAGAKVIVNYNSSKEAAEAVVADINGKGGTATAYQCDVTDEAQVKEMIAKIGAECGGIDILINNAGSLIERCPVAEMSTELWERIINVNVKSVFLVTKYVIPLMKEKQYGRIVNVSSVAARNGGGGGAVMYATAKGAVSTFTKGLAKELCDDGILVNGIAPGVITTPFHDRFTSAEARENFRKVIPLGREGDPLEVADAALYLVSPLSSYVLGEMVEVNGGQLMD</sequence>
<dbReference type="PROSITE" id="PS00061">
    <property type="entry name" value="ADH_SHORT"/>
    <property type="match status" value="1"/>
</dbReference>
<dbReference type="SMART" id="SM00822">
    <property type="entry name" value="PKS_KR"/>
    <property type="match status" value="1"/>
</dbReference>
<keyword evidence="3" id="KW-0560">Oxidoreductase</keyword>
<dbReference type="InterPro" id="IPR002347">
    <property type="entry name" value="SDR_fam"/>
</dbReference>
<dbReference type="Gene3D" id="3.40.50.720">
    <property type="entry name" value="NAD(P)-binding Rossmann-like Domain"/>
    <property type="match status" value="1"/>
</dbReference>
<comment type="subunit">
    <text evidence="2">Homotetramer.</text>
</comment>
<evidence type="ECO:0000313" key="5">
    <source>
        <dbReference type="EMBL" id="MCM3713717.1"/>
    </source>
</evidence>
<dbReference type="InterPro" id="IPR036291">
    <property type="entry name" value="NAD(P)-bd_dom_sf"/>
</dbReference>
<dbReference type="PANTHER" id="PTHR43639:SF1">
    <property type="entry name" value="SHORT-CHAIN DEHYDROGENASE_REDUCTASE FAMILY PROTEIN"/>
    <property type="match status" value="1"/>
</dbReference>
<dbReference type="InterPro" id="IPR020904">
    <property type="entry name" value="Sc_DH/Rdtase_CS"/>
</dbReference>
<evidence type="ECO:0000256" key="3">
    <source>
        <dbReference type="ARBA" id="ARBA00023002"/>
    </source>
</evidence>
<dbReference type="InterPro" id="IPR057326">
    <property type="entry name" value="KR_dom"/>
</dbReference>
<dbReference type="EMBL" id="JAMBOL010000003">
    <property type="protein sequence ID" value="MCM3713717.1"/>
    <property type="molecule type" value="Genomic_DNA"/>
</dbReference>
<dbReference type="PRINTS" id="PR00081">
    <property type="entry name" value="GDHRDH"/>
</dbReference>
<feature type="domain" description="Ketoreductase" evidence="4">
    <location>
        <begin position="8"/>
        <end position="190"/>
    </location>
</feature>
<dbReference type="PANTHER" id="PTHR43639">
    <property type="entry name" value="OXIDOREDUCTASE, SHORT-CHAIN DEHYDROGENASE/REDUCTASE FAMILY (AFU_ORTHOLOGUE AFUA_5G02870)"/>
    <property type="match status" value="1"/>
</dbReference>
<comment type="similarity">
    <text evidence="1">Belongs to the short-chain dehydrogenases/reductases (SDR) family.</text>
</comment>
<dbReference type="Proteomes" id="UP001139179">
    <property type="component" value="Unassembled WGS sequence"/>
</dbReference>
<accession>A0A9X2DP28</accession>
<proteinExistence type="inferred from homology"/>